<accession>A0A1W9S0Y4</accession>
<feature type="transmembrane region" description="Helical" evidence="9">
    <location>
        <begin position="122"/>
        <end position="146"/>
    </location>
</feature>
<proteinExistence type="inferred from homology"/>
<comment type="caution">
    <text evidence="9">Lacks conserved residue(s) required for the propagation of feature annotation.</text>
</comment>
<keyword evidence="6 9" id="KW-0378">Hydrolase</keyword>
<evidence type="ECO:0000256" key="1">
    <source>
        <dbReference type="ARBA" id="ARBA00006139"/>
    </source>
</evidence>
<keyword evidence="4 9" id="KW-0812">Transmembrane</keyword>
<comment type="function">
    <text evidence="9 10">This protein specifically catalyzes the removal of signal peptides from prolipoproteins.</text>
</comment>
<dbReference type="InterPro" id="IPR001872">
    <property type="entry name" value="Peptidase_A8"/>
</dbReference>
<dbReference type="EC" id="3.4.23.36" evidence="9"/>
<comment type="similarity">
    <text evidence="1 9 11">Belongs to the peptidase A8 family.</text>
</comment>
<keyword evidence="7 9" id="KW-1133">Transmembrane helix</keyword>
<evidence type="ECO:0000256" key="2">
    <source>
        <dbReference type="ARBA" id="ARBA00022475"/>
    </source>
</evidence>
<dbReference type="PANTHER" id="PTHR33695">
    <property type="entry name" value="LIPOPROTEIN SIGNAL PEPTIDASE"/>
    <property type="match status" value="1"/>
</dbReference>
<evidence type="ECO:0000313" key="12">
    <source>
        <dbReference type="EMBL" id="OQX90454.1"/>
    </source>
</evidence>
<dbReference type="GO" id="GO:0006508">
    <property type="term" value="P:proteolysis"/>
    <property type="evidence" value="ECO:0007669"/>
    <property type="project" value="UniProtKB-KW"/>
</dbReference>
<feature type="active site" evidence="9">
    <location>
        <position position="112"/>
    </location>
</feature>
<evidence type="ECO:0000256" key="11">
    <source>
        <dbReference type="RuleBase" id="RU004181"/>
    </source>
</evidence>
<gene>
    <name evidence="9" type="primary">lspA</name>
    <name evidence="12" type="ORF">B6D57_03085</name>
</gene>
<evidence type="ECO:0000256" key="7">
    <source>
        <dbReference type="ARBA" id="ARBA00022989"/>
    </source>
</evidence>
<dbReference type="EMBL" id="NATQ01000052">
    <property type="protein sequence ID" value="OQX90454.1"/>
    <property type="molecule type" value="Genomic_DNA"/>
</dbReference>
<dbReference type="PRINTS" id="PR00781">
    <property type="entry name" value="LIPOSIGPTASE"/>
</dbReference>
<dbReference type="GO" id="GO:0005886">
    <property type="term" value="C:plasma membrane"/>
    <property type="evidence" value="ECO:0007669"/>
    <property type="project" value="UniProtKB-SubCell"/>
</dbReference>
<organism evidence="12 13">
    <name type="scientific">Candidatus Coatesbacteria bacterium 4484_99</name>
    <dbReference type="NCBI Taxonomy" id="1970774"/>
    <lineage>
        <taxon>Bacteria</taxon>
        <taxon>Candidatus Coatesiibacteriota</taxon>
    </lineage>
</organism>
<dbReference type="Pfam" id="PF01252">
    <property type="entry name" value="Peptidase_A8"/>
    <property type="match status" value="1"/>
</dbReference>
<dbReference type="AlphaFoldDB" id="A0A1W9S0Y4"/>
<comment type="pathway">
    <text evidence="9">Protein modification; lipoprotein biosynthesis (signal peptide cleavage).</text>
</comment>
<dbReference type="Proteomes" id="UP000192611">
    <property type="component" value="Unassembled WGS sequence"/>
</dbReference>
<dbReference type="PROSITE" id="PS00855">
    <property type="entry name" value="SPASE_II"/>
    <property type="match status" value="1"/>
</dbReference>
<comment type="catalytic activity">
    <reaction evidence="9 10">
        <text>Release of signal peptides from bacterial membrane prolipoproteins. Hydrolyzes -Xaa-Yaa-Zaa-|-(S,diacylglyceryl)Cys-, in which Xaa is hydrophobic (preferably Leu), and Yaa (Ala or Ser) and Zaa (Gly or Ala) have small, neutral side chains.</text>
        <dbReference type="EC" id="3.4.23.36"/>
    </reaction>
</comment>
<keyword evidence="8 9" id="KW-0472">Membrane</keyword>
<dbReference type="GO" id="GO:0004190">
    <property type="term" value="F:aspartic-type endopeptidase activity"/>
    <property type="evidence" value="ECO:0007669"/>
    <property type="project" value="UniProtKB-UniRule"/>
</dbReference>
<evidence type="ECO:0000313" key="13">
    <source>
        <dbReference type="Proteomes" id="UP000192611"/>
    </source>
</evidence>
<evidence type="ECO:0000256" key="4">
    <source>
        <dbReference type="ARBA" id="ARBA00022692"/>
    </source>
</evidence>
<keyword evidence="3 9" id="KW-0645">Protease</keyword>
<evidence type="ECO:0000256" key="3">
    <source>
        <dbReference type="ARBA" id="ARBA00022670"/>
    </source>
</evidence>
<reference evidence="13" key="1">
    <citation type="submission" date="2017-03" db="EMBL/GenBank/DDBJ databases">
        <title>Novel pathways for hydrocarbon cycling and metabolic interdependencies in hydrothermal sediment communities.</title>
        <authorList>
            <person name="Dombrowski N."/>
            <person name="Seitz K."/>
            <person name="Teske A."/>
            <person name="Baker B."/>
        </authorList>
    </citation>
    <scope>NUCLEOTIDE SEQUENCE [LARGE SCALE GENOMIC DNA]</scope>
</reference>
<comment type="caution">
    <text evidence="12">The sequence shown here is derived from an EMBL/GenBank/DDBJ whole genome shotgun (WGS) entry which is preliminary data.</text>
</comment>
<dbReference type="NCBIfam" id="TIGR00077">
    <property type="entry name" value="lspA"/>
    <property type="match status" value="1"/>
</dbReference>
<evidence type="ECO:0000256" key="10">
    <source>
        <dbReference type="RuleBase" id="RU000594"/>
    </source>
</evidence>
<evidence type="ECO:0000256" key="5">
    <source>
        <dbReference type="ARBA" id="ARBA00022750"/>
    </source>
</evidence>
<dbReference type="HAMAP" id="MF_00161">
    <property type="entry name" value="LspA"/>
    <property type="match status" value="1"/>
</dbReference>
<name>A0A1W9S0Y4_9BACT</name>
<dbReference type="UniPathway" id="UPA00665"/>
<keyword evidence="2 9" id="KW-1003">Cell membrane</keyword>
<feature type="transmembrane region" description="Helical" evidence="9">
    <location>
        <begin position="84"/>
        <end position="102"/>
    </location>
</feature>
<keyword evidence="5 9" id="KW-0064">Aspartyl protease</keyword>
<sequence length="159" mass="17641">MKYHIVAFGVFLIDQLTKYLIAKKMVLGSRVVVIPGFADFVFVRNKGGVFGLFQSGGDIITVLSVATLFVVSFFYAYSIRNVGGYLSVGLALVMAGAFGNVLDRIRFDYVIDFIQLHIGNLFTWHTFNVADASIVIGAVMLVIYSFSYGKEREREKVDG</sequence>
<evidence type="ECO:0000256" key="8">
    <source>
        <dbReference type="ARBA" id="ARBA00023136"/>
    </source>
</evidence>
<evidence type="ECO:0000256" key="9">
    <source>
        <dbReference type="HAMAP-Rule" id="MF_00161"/>
    </source>
</evidence>
<comment type="subcellular location">
    <subcellularLocation>
        <location evidence="9">Cell membrane</location>
        <topology evidence="9">Multi-pass membrane protein</topology>
    </subcellularLocation>
</comment>
<feature type="active site" evidence="9">
    <location>
        <position position="131"/>
    </location>
</feature>
<evidence type="ECO:0000256" key="6">
    <source>
        <dbReference type="ARBA" id="ARBA00022801"/>
    </source>
</evidence>
<protein>
    <recommendedName>
        <fullName evidence="9">Lipoprotein signal peptidase</fullName>
        <ecNumber evidence="9">3.4.23.36</ecNumber>
    </recommendedName>
    <alternativeName>
        <fullName evidence="9">Prolipoprotein signal peptidase</fullName>
    </alternativeName>
    <alternativeName>
        <fullName evidence="9">Signal peptidase II</fullName>
        <shortName evidence="9">SPase II</shortName>
    </alternativeName>
</protein>
<dbReference type="PANTHER" id="PTHR33695:SF1">
    <property type="entry name" value="LIPOPROTEIN SIGNAL PEPTIDASE"/>
    <property type="match status" value="1"/>
</dbReference>
<feature type="transmembrane region" description="Helical" evidence="9">
    <location>
        <begin position="59"/>
        <end position="77"/>
    </location>
</feature>